<dbReference type="EMBL" id="JAOPKB010000014">
    <property type="protein sequence ID" value="MCU4974860.1"/>
    <property type="molecule type" value="Genomic_DNA"/>
</dbReference>
<evidence type="ECO:0000313" key="1">
    <source>
        <dbReference type="EMBL" id="MCU4974860.1"/>
    </source>
</evidence>
<gene>
    <name evidence="1" type="ORF">OB955_19250</name>
</gene>
<name>A0ABT2QIV0_9EURY</name>
<evidence type="ECO:0000313" key="2">
    <source>
        <dbReference type="Proteomes" id="UP001320972"/>
    </source>
</evidence>
<dbReference type="RefSeq" id="WP_338008776.1">
    <property type="nucleotide sequence ID" value="NZ_JAOPKB010000014.1"/>
</dbReference>
<keyword evidence="2" id="KW-1185">Reference proteome</keyword>
<accession>A0ABT2QIV0</accession>
<organism evidence="1 2">
    <name type="scientific">Natronoglomus mannanivorans</name>
    <dbReference type="NCBI Taxonomy" id="2979990"/>
    <lineage>
        <taxon>Archaea</taxon>
        <taxon>Methanobacteriati</taxon>
        <taxon>Methanobacteriota</taxon>
        <taxon>Stenosarchaea group</taxon>
        <taxon>Halobacteria</taxon>
        <taxon>Halobacteriales</taxon>
        <taxon>Natrialbaceae</taxon>
        <taxon>Natronoglomus</taxon>
    </lineage>
</organism>
<comment type="caution">
    <text evidence="1">The sequence shown here is derived from an EMBL/GenBank/DDBJ whole genome shotgun (WGS) entry which is preliminary data.</text>
</comment>
<proteinExistence type="predicted"/>
<protein>
    <submittedName>
        <fullName evidence="1">Uncharacterized protein</fullName>
    </submittedName>
</protein>
<dbReference type="Proteomes" id="UP001320972">
    <property type="component" value="Unassembled WGS sequence"/>
</dbReference>
<sequence>MADRCFECNRSLNLVPVDEIVRARESLGFGAANDRMREFCGIPCRARWRGVDPVLEATRQTTIAAWNGTARNDAERIAWCL</sequence>
<reference evidence="1 2" key="1">
    <citation type="submission" date="2022-09" db="EMBL/GenBank/DDBJ databases">
        <title>Enrichment on poylsaccharides allowed isolation of novel metabolic and taxonomic groups of Haloarchaea.</title>
        <authorList>
            <person name="Sorokin D.Y."/>
            <person name="Elcheninov A.G."/>
            <person name="Khizhniak T.V."/>
            <person name="Kolganova T.V."/>
            <person name="Kublanov I.V."/>
        </authorList>
    </citation>
    <scope>NUCLEOTIDE SEQUENCE [LARGE SCALE GENOMIC DNA]</scope>
    <source>
        <strain evidence="1 2">AArc-m2/3/4</strain>
    </source>
</reference>